<organism evidence="7">
    <name type="scientific">hydrothermal vent metagenome</name>
    <dbReference type="NCBI Taxonomy" id="652676"/>
    <lineage>
        <taxon>unclassified sequences</taxon>
        <taxon>metagenomes</taxon>
        <taxon>ecological metagenomes</taxon>
    </lineage>
</organism>
<keyword evidence="4 7" id="KW-0012">Acyltransferase</keyword>
<proteinExistence type="inferred from homology"/>
<protein>
    <recommendedName>
        <fullName evidence="2">[acyl-carrier-protein] S-malonyltransferase</fullName>
        <ecNumber evidence="2">2.3.1.39</ecNumber>
    </recommendedName>
</protein>
<dbReference type="InterPro" id="IPR014043">
    <property type="entry name" value="Acyl_transferase_dom"/>
</dbReference>
<sequence>MKFACVFPGQGSQSIGMMAELAEAYPIVTELFSSASSVLGYDLWDVVQNGPVEKLNSTEVTQPAMLTAGVAVYEILKQKFKKAPEVMAGHSLGEYTALVCAGALNFEDAVKLVAERGSLMQAAVPEGVGAMAAILGLEDSVIKEICELCSDDNYAVQAVNFNSPGQVVVAGNIQAVETAMAVAKDRGAKRAVKLPVSVPSHSNLMTGAAKQLTARLKEVKIKKASTIPVIQNVTAKNYIKPADVKKNLAKQLHNPVLWVDCINVLIAEGVDTILECGPGKVLIGLNKRINKDVTHFTINNIETLDSALERVGKKKK</sequence>
<evidence type="ECO:0000259" key="6">
    <source>
        <dbReference type="SMART" id="SM00827"/>
    </source>
</evidence>
<comment type="similarity">
    <text evidence="1">Belongs to the FabD family.</text>
</comment>
<accession>A0A3B0WEB1</accession>
<dbReference type="NCBIfam" id="TIGR00128">
    <property type="entry name" value="fabD"/>
    <property type="match status" value="1"/>
</dbReference>
<dbReference type="PIRSF" id="PIRSF000446">
    <property type="entry name" value="Mct"/>
    <property type="match status" value="1"/>
</dbReference>
<comment type="catalytic activity">
    <reaction evidence="5">
        <text>holo-[ACP] + malonyl-CoA = malonyl-[ACP] + CoA</text>
        <dbReference type="Rhea" id="RHEA:41792"/>
        <dbReference type="Rhea" id="RHEA-COMP:9623"/>
        <dbReference type="Rhea" id="RHEA-COMP:9685"/>
        <dbReference type="ChEBI" id="CHEBI:57287"/>
        <dbReference type="ChEBI" id="CHEBI:57384"/>
        <dbReference type="ChEBI" id="CHEBI:64479"/>
        <dbReference type="ChEBI" id="CHEBI:78449"/>
        <dbReference type="EC" id="2.3.1.39"/>
    </reaction>
</comment>
<reference evidence="7" key="1">
    <citation type="submission" date="2018-06" db="EMBL/GenBank/DDBJ databases">
        <authorList>
            <person name="Zhirakovskaya E."/>
        </authorList>
    </citation>
    <scope>NUCLEOTIDE SEQUENCE</scope>
</reference>
<dbReference type="GO" id="GO:0004314">
    <property type="term" value="F:[acyl-carrier-protein] S-malonyltransferase activity"/>
    <property type="evidence" value="ECO:0007669"/>
    <property type="project" value="UniProtKB-EC"/>
</dbReference>
<dbReference type="GO" id="GO:0006633">
    <property type="term" value="P:fatty acid biosynthetic process"/>
    <property type="evidence" value="ECO:0007669"/>
    <property type="project" value="TreeGrafter"/>
</dbReference>
<dbReference type="SUPFAM" id="SSF55048">
    <property type="entry name" value="Probable ACP-binding domain of malonyl-CoA ACP transacylase"/>
    <property type="match status" value="1"/>
</dbReference>
<dbReference type="InterPro" id="IPR024925">
    <property type="entry name" value="Malonyl_CoA-ACP_transAc"/>
</dbReference>
<feature type="domain" description="Malonyl-CoA:ACP transacylase (MAT)" evidence="6">
    <location>
        <begin position="6"/>
        <end position="308"/>
    </location>
</feature>
<gene>
    <name evidence="7" type="ORF">MNBD_GAMMA07-1664</name>
</gene>
<dbReference type="PANTHER" id="PTHR42681">
    <property type="entry name" value="MALONYL-COA-ACYL CARRIER PROTEIN TRANSACYLASE, MITOCHONDRIAL"/>
    <property type="match status" value="1"/>
</dbReference>
<dbReference type="SUPFAM" id="SSF52151">
    <property type="entry name" value="FabD/lysophospholipase-like"/>
    <property type="match status" value="1"/>
</dbReference>
<dbReference type="InterPro" id="IPR016036">
    <property type="entry name" value="Malonyl_transacylase_ACP-bd"/>
</dbReference>
<keyword evidence="3 7" id="KW-0808">Transferase</keyword>
<dbReference type="InterPro" id="IPR050858">
    <property type="entry name" value="Mal-CoA-ACP_Trans/PKS_FabD"/>
</dbReference>
<dbReference type="PANTHER" id="PTHR42681:SF1">
    <property type="entry name" value="MALONYL-COA-ACYL CARRIER PROTEIN TRANSACYLASE, MITOCHONDRIAL"/>
    <property type="match status" value="1"/>
</dbReference>
<dbReference type="Pfam" id="PF00698">
    <property type="entry name" value="Acyl_transf_1"/>
    <property type="match status" value="1"/>
</dbReference>
<dbReference type="Gene3D" id="3.40.366.10">
    <property type="entry name" value="Malonyl-Coenzyme A Acyl Carrier Protein, domain 2"/>
    <property type="match status" value="1"/>
</dbReference>
<evidence type="ECO:0000256" key="2">
    <source>
        <dbReference type="ARBA" id="ARBA00013258"/>
    </source>
</evidence>
<dbReference type="GO" id="GO:0005829">
    <property type="term" value="C:cytosol"/>
    <property type="evidence" value="ECO:0007669"/>
    <property type="project" value="TreeGrafter"/>
</dbReference>
<evidence type="ECO:0000256" key="5">
    <source>
        <dbReference type="ARBA" id="ARBA00048462"/>
    </source>
</evidence>
<evidence type="ECO:0000256" key="1">
    <source>
        <dbReference type="ARBA" id="ARBA00008217"/>
    </source>
</evidence>
<dbReference type="InterPro" id="IPR016035">
    <property type="entry name" value="Acyl_Trfase/lysoPLipase"/>
</dbReference>
<evidence type="ECO:0000256" key="4">
    <source>
        <dbReference type="ARBA" id="ARBA00023315"/>
    </source>
</evidence>
<dbReference type="Gene3D" id="3.30.70.250">
    <property type="entry name" value="Malonyl-CoA ACP transacylase, ACP-binding"/>
    <property type="match status" value="1"/>
</dbReference>
<dbReference type="AlphaFoldDB" id="A0A3B0WEB1"/>
<dbReference type="InterPro" id="IPR004410">
    <property type="entry name" value="Malonyl_CoA-ACP_transAc_FabD"/>
</dbReference>
<dbReference type="EMBL" id="UOFF01000053">
    <property type="protein sequence ID" value="VAW54195.1"/>
    <property type="molecule type" value="Genomic_DNA"/>
</dbReference>
<name>A0A3B0WEB1_9ZZZZ</name>
<evidence type="ECO:0000256" key="3">
    <source>
        <dbReference type="ARBA" id="ARBA00022679"/>
    </source>
</evidence>
<dbReference type="InterPro" id="IPR001227">
    <property type="entry name" value="Ac_transferase_dom_sf"/>
</dbReference>
<evidence type="ECO:0000313" key="7">
    <source>
        <dbReference type="EMBL" id="VAW54195.1"/>
    </source>
</evidence>
<dbReference type="FunFam" id="3.30.70.250:FF:000001">
    <property type="entry name" value="Malonyl CoA-acyl carrier protein transacylase"/>
    <property type="match status" value="1"/>
</dbReference>
<dbReference type="EC" id="2.3.1.39" evidence="2"/>
<dbReference type="SMART" id="SM00827">
    <property type="entry name" value="PKS_AT"/>
    <property type="match status" value="1"/>
</dbReference>